<dbReference type="Gene3D" id="3.40.30.10">
    <property type="entry name" value="Glutaredoxin"/>
    <property type="match status" value="1"/>
</dbReference>
<evidence type="ECO:0000259" key="1">
    <source>
        <dbReference type="Pfam" id="PF01323"/>
    </source>
</evidence>
<protein>
    <submittedName>
        <fullName evidence="2">Dithiol-disulfide isomerase</fullName>
    </submittedName>
</protein>
<comment type="caution">
    <text evidence="2">The sequence shown here is derived from an EMBL/GenBank/DDBJ whole genome shotgun (WGS) entry which is preliminary data.</text>
</comment>
<dbReference type="OrthoDB" id="155520at2"/>
<evidence type="ECO:0000313" key="3">
    <source>
        <dbReference type="Proteomes" id="UP000286931"/>
    </source>
</evidence>
<reference evidence="2 3" key="1">
    <citation type="submission" date="2018-12" db="EMBL/GenBank/DDBJ databases">
        <title>Draft genome sequence of Embleya hyalina NBRC 13850T.</title>
        <authorList>
            <person name="Komaki H."/>
            <person name="Hosoyama A."/>
            <person name="Kimura A."/>
            <person name="Ichikawa N."/>
            <person name="Tamura T."/>
        </authorList>
    </citation>
    <scope>NUCLEOTIDE SEQUENCE [LARGE SCALE GENOMIC DNA]</scope>
    <source>
        <strain evidence="2 3">NBRC 13850</strain>
    </source>
</reference>
<gene>
    <name evidence="2" type="ORF">EHYA_04716</name>
</gene>
<dbReference type="GO" id="GO:0016491">
    <property type="term" value="F:oxidoreductase activity"/>
    <property type="evidence" value="ECO:0007669"/>
    <property type="project" value="InterPro"/>
</dbReference>
<feature type="domain" description="DSBA-like thioredoxin" evidence="1">
    <location>
        <begin position="16"/>
        <end position="194"/>
    </location>
</feature>
<organism evidence="2 3">
    <name type="scientific">Embleya hyalina</name>
    <dbReference type="NCBI Taxonomy" id="516124"/>
    <lineage>
        <taxon>Bacteria</taxon>
        <taxon>Bacillati</taxon>
        <taxon>Actinomycetota</taxon>
        <taxon>Actinomycetes</taxon>
        <taxon>Kitasatosporales</taxon>
        <taxon>Streptomycetaceae</taxon>
        <taxon>Embleya</taxon>
    </lineage>
</organism>
<dbReference type="SUPFAM" id="SSF52833">
    <property type="entry name" value="Thioredoxin-like"/>
    <property type="match status" value="1"/>
</dbReference>
<dbReference type="AlphaFoldDB" id="A0A401YQZ7"/>
<accession>A0A401YQZ7</accession>
<dbReference type="Proteomes" id="UP000286931">
    <property type="component" value="Unassembled WGS sequence"/>
</dbReference>
<dbReference type="GO" id="GO:0016853">
    <property type="term" value="F:isomerase activity"/>
    <property type="evidence" value="ECO:0007669"/>
    <property type="project" value="UniProtKB-KW"/>
</dbReference>
<dbReference type="InterPro" id="IPR001853">
    <property type="entry name" value="DSBA-like_thioredoxin_dom"/>
</dbReference>
<keyword evidence="3" id="KW-1185">Reference proteome</keyword>
<evidence type="ECO:0000313" key="2">
    <source>
        <dbReference type="EMBL" id="GCD97029.1"/>
    </source>
</evidence>
<sequence length="233" mass="25416">MDTPILTPAIEVPPGTIVCFADIGCPWAHVAVHRLHTTRARLGLRERVRFDIRAFPLELINDMATPKLILDAEIPVAGALAPEAGWQVWQAPAHEYPVTTLMAMEAVEIAKRQGSAASEALDRALRVALFGHSRNISMRHEVLRVAADCEDVDADAIRAGLVEGSARAEIERQIPLCAGDTVQGSPTLFLPDGSAHHNPGIDLRWEGAWGVGFPVVERDEPHVYEDLLHRAAD</sequence>
<dbReference type="Pfam" id="PF01323">
    <property type="entry name" value="DSBA"/>
    <property type="match status" value="1"/>
</dbReference>
<dbReference type="RefSeq" id="WP_126639045.1">
    <property type="nucleotide sequence ID" value="NZ_BIFH01000022.1"/>
</dbReference>
<proteinExistence type="predicted"/>
<name>A0A401YQZ7_9ACTN</name>
<keyword evidence="2" id="KW-0413">Isomerase</keyword>
<dbReference type="InterPro" id="IPR036249">
    <property type="entry name" value="Thioredoxin-like_sf"/>
</dbReference>
<dbReference type="EMBL" id="BIFH01000022">
    <property type="protein sequence ID" value="GCD97029.1"/>
    <property type="molecule type" value="Genomic_DNA"/>
</dbReference>